<dbReference type="AlphaFoldDB" id="A0AAP4F8D1"/>
<name>A0AAP4F8D1_9CORY</name>
<reference evidence="2" key="1">
    <citation type="submission" date="2023-05" db="EMBL/GenBank/DDBJ databases">
        <title>Metabolic capabilities are highly conserved among human nasal-associated Corynebacterium species in pangenomic analyses.</title>
        <authorList>
            <person name="Tran T.H."/>
            <person name="Roberts A.Q."/>
            <person name="Escapa I.F."/>
            <person name="Gao W."/>
            <person name="Conlan S."/>
            <person name="Kong H."/>
            <person name="Segre J.A."/>
            <person name="Kelly M.S."/>
            <person name="Lemon K.P."/>
        </authorList>
    </citation>
    <scope>NUCLEOTIDE SEQUENCE</scope>
    <source>
        <strain evidence="2">KPL2773</strain>
    </source>
</reference>
<protein>
    <submittedName>
        <fullName evidence="2">Phosphotransferase</fullName>
    </submittedName>
</protein>
<evidence type="ECO:0000313" key="2">
    <source>
        <dbReference type="EMBL" id="MDK4307182.1"/>
    </source>
</evidence>
<dbReference type="Proteomes" id="UP001224412">
    <property type="component" value="Unassembled WGS sequence"/>
</dbReference>
<dbReference type="Pfam" id="PF01636">
    <property type="entry name" value="APH"/>
    <property type="match status" value="1"/>
</dbReference>
<dbReference type="Gene3D" id="3.90.1200.10">
    <property type="match status" value="1"/>
</dbReference>
<dbReference type="EMBL" id="JASNVH010000009">
    <property type="protein sequence ID" value="MDK4307182.1"/>
    <property type="molecule type" value="Genomic_DNA"/>
</dbReference>
<dbReference type="SUPFAM" id="SSF56112">
    <property type="entry name" value="Protein kinase-like (PK-like)"/>
    <property type="match status" value="1"/>
</dbReference>
<dbReference type="InterPro" id="IPR002575">
    <property type="entry name" value="Aminoglycoside_PTrfase"/>
</dbReference>
<dbReference type="RefSeq" id="WP_284589077.1">
    <property type="nucleotide sequence ID" value="NZ_JASNUC010000010.1"/>
</dbReference>
<proteinExistence type="predicted"/>
<evidence type="ECO:0000259" key="1">
    <source>
        <dbReference type="Pfam" id="PF01636"/>
    </source>
</evidence>
<feature type="domain" description="Aminoglycoside phosphotransferase" evidence="1">
    <location>
        <begin position="66"/>
        <end position="294"/>
    </location>
</feature>
<evidence type="ECO:0000313" key="3">
    <source>
        <dbReference type="Proteomes" id="UP001224412"/>
    </source>
</evidence>
<organism evidence="2 3">
    <name type="scientific">Corynebacterium pseudodiphtheriticum</name>
    <dbReference type="NCBI Taxonomy" id="37637"/>
    <lineage>
        <taxon>Bacteria</taxon>
        <taxon>Bacillati</taxon>
        <taxon>Actinomycetota</taxon>
        <taxon>Actinomycetes</taxon>
        <taxon>Mycobacteriales</taxon>
        <taxon>Corynebacteriaceae</taxon>
        <taxon>Corynebacterium</taxon>
    </lineage>
</organism>
<accession>A0AAP4F8D1</accession>
<comment type="caution">
    <text evidence="2">The sequence shown here is derived from an EMBL/GenBank/DDBJ whole genome shotgun (WGS) entry which is preliminary data.</text>
</comment>
<gene>
    <name evidence="2" type="ORF">QPX42_06475</name>
</gene>
<sequence>MSSAVLPHYGVSRVPSKEQLVRIAQDLLSHRFGGSQRLENVEVLAGSGESTVLRAQVASQPFLQHRTVVLKFVPMTGEVLYDAALMREVVAYQFTTALPENVRPGPVLLAYDMDERLVVMTDSGDGDTFAELLETAKQDTRGHILRNLGSSLGRMHAGTAEREKEFDILTSRMLKHHPQFSENQGVRDAALEKSILLGEQILEHSGFVLPQAFRDAAQIARKRVLGGSTRAFTPFDLSPDNIIVSDRTHFLDYEWAGFRDVSFDIACVIAGFPQFVFTHPITDDEVETFISAWKREIKGVFPKLAEPEYLHGRVLAALVGWGLSTLATMAAGNLSGVVGMLEKGDDITADLEHAARLLRVGAADSFTEDEILARRDIFETFEAMSRYGTYGGAAFSIQIAEFARSIAQRVEKPGWK</sequence>
<dbReference type="InterPro" id="IPR011009">
    <property type="entry name" value="Kinase-like_dom_sf"/>
</dbReference>